<dbReference type="Gene3D" id="3.40.630.30">
    <property type="match status" value="1"/>
</dbReference>
<dbReference type="KEGG" id="kcm:ABWK59_26200"/>
<keyword evidence="2" id="KW-0808">Transferase</keyword>
<organism evidence="2">
    <name type="scientific">Kitasatospora camelliae</name>
    <dbReference type="NCBI Taxonomy" id="3156397"/>
    <lineage>
        <taxon>Bacteria</taxon>
        <taxon>Bacillati</taxon>
        <taxon>Actinomycetota</taxon>
        <taxon>Actinomycetes</taxon>
        <taxon>Kitasatosporales</taxon>
        <taxon>Streptomycetaceae</taxon>
        <taxon>Kitasatospora</taxon>
    </lineage>
</organism>
<dbReference type="InterPro" id="IPR000182">
    <property type="entry name" value="GNAT_dom"/>
</dbReference>
<dbReference type="SUPFAM" id="SSF55729">
    <property type="entry name" value="Acyl-CoA N-acyltransferases (Nat)"/>
    <property type="match status" value="1"/>
</dbReference>
<dbReference type="Pfam" id="PF13480">
    <property type="entry name" value="Acetyltransf_6"/>
    <property type="match status" value="1"/>
</dbReference>
<dbReference type="CDD" id="cd04301">
    <property type="entry name" value="NAT_SF"/>
    <property type="match status" value="1"/>
</dbReference>
<reference evidence="2" key="1">
    <citation type="submission" date="2024-06" db="EMBL/GenBank/DDBJ databases">
        <title>The genome sequences of Kitasatospora sp. strain HUAS MG31.</title>
        <authorList>
            <person name="Mo P."/>
        </authorList>
    </citation>
    <scope>NUCLEOTIDE SEQUENCE</scope>
    <source>
        <strain evidence="2">HUAS MG31</strain>
    </source>
</reference>
<keyword evidence="2" id="KW-0012">Acyltransferase</keyword>
<accession>A0AAU8K4G2</accession>
<dbReference type="RefSeq" id="WP_354643076.1">
    <property type="nucleotide sequence ID" value="NZ_CP159872.1"/>
</dbReference>
<dbReference type="InterPro" id="IPR016181">
    <property type="entry name" value="Acyl_CoA_acyltransferase"/>
</dbReference>
<dbReference type="AlphaFoldDB" id="A0AAU8K4G2"/>
<dbReference type="PROSITE" id="PS51186">
    <property type="entry name" value="GNAT"/>
    <property type="match status" value="1"/>
</dbReference>
<dbReference type="EC" id="2.3.1.-" evidence="2"/>
<feature type="domain" description="N-acetyltransferase" evidence="1">
    <location>
        <begin position="190"/>
        <end position="343"/>
    </location>
</feature>
<protein>
    <submittedName>
        <fullName evidence="2">GNAT family N-acetyltransferase</fullName>
        <ecNumber evidence="2">2.3.1.-</ecNumber>
    </submittedName>
</protein>
<evidence type="ECO:0000259" key="1">
    <source>
        <dbReference type="PROSITE" id="PS51186"/>
    </source>
</evidence>
<dbReference type="GO" id="GO:0016747">
    <property type="term" value="F:acyltransferase activity, transferring groups other than amino-acyl groups"/>
    <property type="evidence" value="ECO:0007669"/>
    <property type="project" value="InterPro"/>
</dbReference>
<proteinExistence type="predicted"/>
<sequence length="347" mass="38254">MSGTETHRTAELPEEVLRGWRDLVEQDPHGSFFTTPDWVLSWWETLGSGTTAGSVTVWRGSDGRVEAVLPLLRTRVRLHPRAPFAVRCLTLLGTGPGAADHGGVPALPGRRPEIRAHLAELARRHTLWLPDLDPGAEDLLPPGSRPVARSSCPRADLTAGPDALGSRQFRSTVRRYGRKLAAAGITFRWVAPKQATPEILDAVLALHRLRRDSMGRPTTFDTTRRPLHARLIERCAGPGPERGPAFLLAEHGDRVVGGLYGFRWADTFAYFQIGWDPAHAPLRLGTALIDEAVRACADQGLATFDFLRGTEPYKYRFGATDRHDTTWLTPHGPSGVLLALKHHLKSR</sequence>
<evidence type="ECO:0000313" key="2">
    <source>
        <dbReference type="EMBL" id="XCM82149.1"/>
    </source>
</evidence>
<gene>
    <name evidence="2" type="ORF">ABWK59_26200</name>
</gene>
<name>A0AAU8K4G2_9ACTN</name>
<dbReference type="InterPro" id="IPR038740">
    <property type="entry name" value="BioF2-like_GNAT_dom"/>
</dbReference>
<dbReference type="EMBL" id="CP159872">
    <property type="protein sequence ID" value="XCM82149.1"/>
    <property type="molecule type" value="Genomic_DNA"/>
</dbReference>